<evidence type="ECO:0000256" key="3">
    <source>
        <dbReference type="ARBA" id="ARBA00007812"/>
    </source>
</evidence>
<dbReference type="InterPro" id="IPR000399">
    <property type="entry name" value="TPP-bd_CS"/>
</dbReference>
<accession>A0A238YGB7</accession>
<feature type="compositionally biased region" description="Basic and acidic residues" evidence="8">
    <location>
        <begin position="367"/>
        <end position="381"/>
    </location>
</feature>
<evidence type="ECO:0000256" key="1">
    <source>
        <dbReference type="ARBA" id="ARBA00001946"/>
    </source>
</evidence>
<dbReference type="GO" id="GO:0009097">
    <property type="term" value="P:isoleucine biosynthetic process"/>
    <property type="evidence" value="ECO:0007669"/>
    <property type="project" value="TreeGrafter"/>
</dbReference>
<protein>
    <submittedName>
        <fullName evidence="12">Acetolactate synthase-1/2/3 large subunit</fullName>
    </submittedName>
</protein>
<dbReference type="GO" id="GO:0050660">
    <property type="term" value="F:flavin adenine dinucleotide binding"/>
    <property type="evidence" value="ECO:0007669"/>
    <property type="project" value="TreeGrafter"/>
</dbReference>
<evidence type="ECO:0000313" key="12">
    <source>
        <dbReference type="EMBL" id="SNR70110.1"/>
    </source>
</evidence>
<evidence type="ECO:0000256" key="6">
    <source>
        <dbReference type="ARBA" id="ARBA00023052"/>
    </source>
</evidence>
<dbReference type="InterPro" id="IPR029061">
    <property type="entry name" value="THDP-binding"/>
</dbReference>
<dbReference type="InterPro" id="IPR012000">
    <property type="entry name" value="Thiamin_PyroP_enz_cen_dom"/>
</dbReference>
<dbReference type="Proteomes" id="UP000198409">
    <property type="component" value="Unassembled WGS sequence"/>
</dbReference>
<name>A0A238YGB7_9RHOB</name>
<evidence type="ECO:0000259" key="11">
    <source>
        <dbReference type="Pfam" id="PF02776"/>
    </source>
</evidence>
<dbReference type="Pfam" id="PF00205">
    <property type="entry name" value="TPP_enzyme_M"/>
    <property type="match status" value="1"/>
</dbReference>
<dbReference type="PANTHER" id="PTHR18968">
    <property type="entry name" value="THIAMINE PYROPHOSPHATE ENZYMES"/>
    <property type="match status" value="1"/>
</dbReference>
<comment type="cofactor">
    <cofactor evidence="1">
        <name>Mg(2+)</name>
        <dbReference type="ChEBI" id="CHEBI:18420"/>
    </cofactor>
</comment>
<evidence type="ECO:0000259" key="9">
    <source>
        <dbReference type="Pfam" id="PF00205"/>
    </source>
</evidence>
<dbReference type="Gene3D" id="3.40.50.970">
    <property type="match status" value="2"/>
</dbReference>
<dbReference type="PANTHER" id="PTHR18968:SF166">
    <property type="entry name" value="2-HYDROXYACYL-COA LYASE 2"/>
    <property type="match status" value="1"/>
</dbReference>
<dbReference type="CDD" id="cd02004">
    <property type="entry name" value="TPP_BZL_OCoD_HPCL"/>
    <property type="match status" value="1"/>
</dbReference>
<dbReference type="SUPFAM" id="SSF52518">
    <property type="entry name" value="Thiamin diphosphate-binding fold (THDP-binding)"/>
    <property type="match status" value="2"/>
</dbReference>
<evidence type="ECO:0000313" key="13">
    <source>
        <dbReference type="Proteomes" id="UP000198409"/>
    </source>
</evidence>
<evidence type="ECO:0000256" key="2">
    <source>
        <dbReference type="ARBA" id="ARBA00001964"/>
    </source>
</evidence>
<evidence type="ECO:0000259" key="10">
    <source>
        <dbReference type="Pfam" id="PF02775"/>
    </source>
</evidence>
<dbReference type="InterPro" id="IPR012001">
    <property type="entry name" value="Thiamin_PyroP_enz_TPP-bd_dom"/>
</dbReference>
<keyword evidence="5" id="KW-0479">Metal-binding</keyword>
<feature type="region of interest" description="Disordered" evidence="8">
    <location>
        <begin position="358"/>
        <end position="381"/>
    </location>
</feature>
<comment type="similarity">
    <text evidence="3 7">Belongs to the TPP enzyme family.</text>
</comment>
<evidence type="ECO:0000256" key="8">
    <source>
        <dbReference type="SAM" id="MobiDB-lite"/>
    </source>
</evidence>
<dbReference type="PROSITE" id="PS00187">
    <property type="entry name" value="TPP_ENZYMES"/>
    <property type="match status" value="1"/>
</dbReference>
<gene>
    <name evidence="12" type="ORF">SAMN06265378_11830</name>
</gene>
<feature type="domain" description="Thiamine pyrophosphate enzyme TPP-binding" evidence="10">
    <location>
        <begin position="418"/>
        <end position="547"/>
    </location>
</feature>
<dbReference type="CDD" id="cd07035">
    <property type="entry name" value="TPP_PYR_POX_like"/>
    <property type="match status" value="1"/>
</dbReference>
<dbReference type="InterPro" id="IPR045229">
    <property type="entry name" value="TPP_enz"/>
</dbReference>
<reference evidence="13" key="1">
    <citation type="submission" date="2017-06" db="EMBL/GenBank/DDBJ databases">
        <authorList>
            <person name="Varghese N."/>
            <person name="Submissions S."/>
        </authorList>
    </citation>
    <scope>NUCLEOTIDE SEQUENCE [LARGE SCALE GENOMIC DNA]</scope>
    <source>
        <strain evidence="13">DSM 26170</strain>
    </source>
</reference>
<dbReference type="GO" id="GO:0003984">
    <property type="term" value="F:acetolactate synthase activity"/>
    <property type="evidence" value="ECO:0007669"/>
    <property type="project" value="TreeGrafter"/>
</dbReference>
<organism evidence="12 13">
    <name type="scientific">Paracoccus sediminis</name>
    <dbReference type="NCBI Taxonomy" id="1214787"/>
    <lineage>
        <taxon>Bacteria</taxon>
        <taxon>Pseudomonadati</taxon>
        <taxon>Pseudomonadota</taxon>
        <taxon>Alphaproteobacteria</taxon>
        <taxon>Rhodobacterales</taxon>
        <taxon>Paracoccaceae</taxon>
        <taxon>Paracoccus</taxon>
    </lineage>
</organism>
<sequence length="585" mass="61790">MNLQTGQAPGSVQDLNGDPHSCAAWVAQFLKARGIDRIFGLQGGHIQPIWDHCARLGIRIVDCRHEGAAVHMAHAHAELAGTLGVAVVTAGPGVTNTVTAIANASLARVPVLVIGGCTSRPQANMGPLQDIPHVDIIRPVARYCRTARVADQVIRELDEAVARAMGDLGEPGPSYIEIPTDVLRTHVAPDLVLDDWMAPKPARRIPPDPGAVAQAVQAILAAKRPLVVTGRGARGAAPELLRLLDATGALYLDTQESRGLVPPDHPSGVGAMRGVVLGEADLVIVVGRKLDYQLGYGSPAVYPRARFIRISDNAGELIDNRRGAPEILADPALALAAVTDALGNQATALDRPWAEGLRARHLSRSSPDTRRETPGRSEDGKVHPAAIFDAIRDVADPDYIAIADGGDLLSFARVGLEAKTYLDAGAFGCLGVGVPFAVAASLACPDRQVISISGDGAFGLNAMEIDTAVRHGAKAVFIVSNNAAWNIERHDQAENYGGRVVGTLLRHSDYAAMARALGLHAERVEDPADLPGALRRALDNAPALIDVVTSQSAVSSDARKGLGFVPDYQPLTAWDDAERRRRGLP</sequence>
<dbReference type="Gene3D" id="3.40.50.1220">
    <property type="entry name" value="TPP-binding domain"/>
    <property type="match status" value="1"/>
</dbReference>
<comment type="cofactor">
    <cofactor evidence="2">
        <name>thiamine diphosphate</name>
        <dbReference type="ChEBI" id="CHEBI:58937"/>
    </cofactor>
</comment>
<evidence type="ECO:0000256" key="4">
    <source>
        <dbReference type="ARBA" id="ARBA00022679"/>
    </source>
</evidence>
<dbReference type="GO" id="GO:0009099">
    <property type="term" value="P:L-valine biosynthetic process"/>
    <property type="evidence" value="ECO:0007669"/>
    <property type="project" value="TreeGrafter"/>
</dbReference>
<evidence type="ECO:0000256" key="7">
    <source>
        <dbReference type="RuleBase" id="RU362132"/>
    </source>
</evidence>
<dbReference type="Pfam" id="PF02775">
    <property type="entry name" value="TPP_enzyme_C"/>
    <property type="match status" value="1"/>
</dbReference>
<dbReference type="GO" id="GO:0030976">
    <property type="term" value="F:thiamine pyrophosphate binding"/>
    <property type="evidence" value="ECO:0007669"/>
    <property type="project" value="InterPro"/>
</dbReference>
<keyword evidence="4" id="KW-0808">Transferase</keyword>
<dbReference type="GO" id="GO:0000287">
    <property type="term" value="F:magnesium ion binding"/>
    <property type="evidence" value="ECO:0007669"/>
    <property type="project" value="InterPro"/>
</dbReference>
<dbReference type="SUPFAM" id="SSF52467">
    <property type="entry name" value="DHS-like NAD/FAD-binding domain"/>
    <property type="match status" value="1"/>
</dbReference>
<keyword evidence="6 7" id="KW-0786">Thiamine pyrophosphate</keyword>
<evidence type="ECO:0000256" key="5">
    <source>
        <dbReference type="ARBA" id="ARBA00022723"/>
    </source>
</evidence>
<dbReference type="InterPro" id="IPR029035">
    <property type="entry name" value="DHS-like_NAD/FAD-binding_dom"/>
</dbReference>
<dbReference type="Pfam" id="PF02776">
    <property type="entry name" value="TPP_enzyme_N"/>
    <property type="match status" value="1"/>
</dbReference>
<dbReference type="AlphaFoldDB" id="A0A238YGB7"/>
<dbReference type="InterPro" id="IPR011766">
    <property type="entry name" value="TPP_enzyme_TPP-bd"/>
</dbReference>
<feature type="domain" description="Thiamine pyrophosphate enzyme N-terminal TPP-binding" evidence="11">
    <location>
        <begin position="23"/>
        <end position="130"/>
    </location>
</feature>
<feature type="domain" description="Thiamine pyrophosphate enzyme central" evidence="9">
    <location>
        <begin position="212"/>
        <end position="337"/>
    </location>
</feature>
<dbReference type="GO" id="GO:0005948">
    <property type="term" value="C:acetolactate synthase complex"/>
    <property type="evidence" value="ECO:0007669"/>
    <property type="project" value="TreeGrafter"/>
</dbReference>
<dbReference type="RefSeq" id="WP_176430364.1">
    <property type="nucleotide sequence ID" value="NZ_FZNM01000018.1"/>
</dbReference>
<proteinExistence type="inferred from homology"/>
<dbReference type="EMBL" id="FZNM01000018">
    <property type="protein sequence ID" value="SNR70110.1"/>
    <property type="molecule type" value="Genomic_DNA"/>
</dbReference>